<reference evidence="1 2" key="1">
    <citation type="submission" date="2016-09" db="EMBL/GenBank/DDBJ databases">
        <title>Draft genome sequence of the soil isolate, Lysinibacillus fusiformis M5, a potential hypoxanthine producer.</title>
        <authorList>
            <person name="Gallegos-Monterrosa R."/>
            <person name="Maroti G."/>
            <person name="Balint B."/>
            <person name="Kovacs A.T."/>
        </authorList>
    </citation>
    <scope>NUCLEOTIDE SEQUENCE [LARGE SCALE GENOMIC DNA]</scope>
    <source>
        <strain evidence="1 2">M5</strain>
    </source>
</reference>
<dbReference type="OrthoDB" id="3078218at2"/>
<dbReference type="InterPro" id="IPR006490">
    <property type="entry name" value="Maj_tail_phi13"/>
</dbReference>
<evidence type="ECO:0000313" key="2">
    <source>
        <dbReference type="Proteomes" id="UP000094784"/>
    </source>
</evidence>
<gene>
    <name evidence="1" type="ORF">BG258_15820</name>
</gene>
<dbReference type="EMBL" id="MECQ01000001">
    <property type="protein sequence ID" value="ODV57272.1"/>
    <property type="molecule type" value="Genomic_DNA"/>
</dbReference>
<sequence length="194" mass="21122">MTATTVNEKPQKISLKRIHYALMTNEQTETWGDVKTLTMPISLTLTPNFSEASLDAGDRVVDQEAQMDSITIAGETADLPTEVLIDWYGHQKSAEGGIVTNSNDTPNAIAIGFESGSKLVWFYKAKLKPGEESNATRKKGETNYKVYPFAGEALPLIDGIIKHTVDTRDSGVTTTPETFFATVAKPTEPTVPTP</sequence>
<comment type="caution">
    <text evidence="1">The sequence shown here is derived from an EMBL/GenBank/DDBJ whole genome shotgun (WGS) entry which is preliminary data.</text>
</comment>
<protein>
    <recommendedName>
        <fullName evidence="3">Phage tail protein</fullName>
    </recommendedName>
</protein>
<dbReference type="NCBIfam" id="TIGR01603">
    <property type="entry name" value="maj_tail_phi13"/>
    <property type="match status" value="1"/>
</dbReference>
<proteinExistence type="predicted"/>
<name>A0A1E4R9X6_9BACI</name>
<evidence type="ECO:0000313" key="1">
    <source>
        <dbReference type="EMBL" id="ODV57272.1"/>
    </source>
</evidence>
<dbReference type="Proteomes" id="UP000094784">
    <property type="component" value="Unassembled WGS sequence"/>
</dbReference>
<evidence type="ECO:0008006" key="3">
    <source>
        <dbReference type="Google" id="ProtNLM"/>
    </source>
</evidence>
<dbReference type="AlphaFoldDB" id="A0A1E4R9X6"/>
<organism evidence="1 2">
    <name type="scientific">Lysinibacillus fusiformis</name>
    <dbReference type="NCBI Taxonomy" id="28031"/>
    <lineage>
        <taxon>Bacteria</taxon>
        <taxon>Bacillati</taxon>
        <taxon>Bacillota</taxon>
        <taxon>Bacilli</taxon>
        <taxon>Bacillales</taxon>
        <taxon>Bacillaceae</taxon>
        <taxon>Lysinibacillus</taxon>
    </lineage>
</organism>
<dbReference type="RefSeq" id="WP_069482176.1">
    <property type="nucleotide sequence ID" value="NZ_JARTJZ010000005.1"/>
</dbReference>
<accession>A0A1E4R9X6</accession>